<dbReference type="InterPro" id="IPR015943">
    <property type="entry name" value="WD40/YVTN_repeat-like_dom_sf"/>
</dbReference>
<gene>
    <name evidence="6" type="primary">PWP1</name>
    <name evidence="6" type="ORF">g.20387</name>
</gene>
<accession>A0A6G1S6F3</accession>
<proteinExistence type="predicted"/>
<dbReference type="PROSITE" id="PS50294">
    <property type="entry name" value="WD_REPEATS_REGION"/>
    <property type="match status" value="2"/>
</dbReference>
<evidence type="ECO:0000256" key="2">
    <source>
        <dbReference type="ARBA" id="ARBA00022574"/>
    </source>
</evidence>
<evidence type="ECO:0000313" key="6">
    <source>
        <dbReference type="EMBL" id="MDE45801.1"/>
    </source>
</evidence>
<dbReference type="PROSITE" id="PS50082">
    <property type="entry name" value="WD_REPEATS_2"/>
    <property type="match status" value="2"/>
</dbReference>
<evidence type="ECO:0000256" key="4">
    <source>
        <dbReference type="PROSITE-ProRule" id="PRU00221"/>
    </source>
</evidence>
<organism evidence="6">
    <name type="scientific">Aceria tosichella</name>
    <name type="common">wheat curl mite</name>
    <dbReference type="NCBI Taxonomy" id="561515"/>
    <lineage>
        <taxon>Eukaryota</taxon>
        <taxon>Metazoa</taxon>
        <taxon>Ecdysozoa</taxon>
        <taxon>Arthropoda</taxon>
        <taxon>Chelicerata</taxon>
        <taxon>Arachnida</taxon>
        <taxon>Acari</taxon>
        <taxon>Acariformes</taxon>
        <taxon>Trombidiformes</taxon>
        <taxon>Prostigmata</taxon>
        <taxon>Eupodina</taxon>
        <taxon>Eriophyoidea</taxon>
        <taxon>Eriophyidae</taxon>
        <taxon>Eriophyinae</taxon>
        <taxon>Aceriini</taxon>
        <taxon>Aceria</taxon>
    </lineage>
</organism>
<reference evidence="6" key="1">
    <citation type="submission" date="2018-10" db="EMBL/GenBank/DDBJ databases">
        <title>Transcriptome assembly of Aceria tosichella (Wheat curl mite) Type 2.</title>
        <authorList>
            <person name="Scully E.D."/>
            <person name="Geib S.M."/>
            <person name="Palmer N.A."/>
            <person name="Gupta A.K."/>
            <person name="Sarath G."/>
            <person name="Tatineni S."/>
        </authorList>
    </citation>
    <scope>NUCLEOTIDE SEQUENCE</scope>
    <source>
        <strain evidence="6">LincolnNE</strain>
    </source>
</reference>
<feature type="repeat" description="WD" evidence="4">
    <location>
        <begin position="413"/>
        <end position="446"/>
    </location>
</feature>
<evidence type="ECO:0000256" key="3">
    <source>
        <dbReference type="ARBA" id="ARBA00022737"/>
    </source>
</evidence>
<dbReference type="EMBL" id="GGYP01001030">
    <property type="protein sequence ID" value="MDE45801.1"/>
    <property type="molecule type" value="Transcribed_RNA"/>
</dbReference>
<dbReference type="AlphaFoldDB" id="A0A6G1S6F3"/>
<feature type="region of interest" description="Disordered" evidence="5">
    <location>
        <begin position="168"/>
        <end position="191"/>
    </location>
</feature>
<keyword evidence="3" id="KW-0677">Repeat</keyword>
<feature type="repeat" description="WD" evidence="4">
    <location>
        <begin position="283"/>
        <end position="325"/>
    </location>
</feature>
<dbReference type="GO" id="GO:0005634">
    <property type="term" value="C:nucleus"/>
    <property type="evidence" value="ECO:0007669"/>
    <property type="project" value="TreeGrafter"/>
</dbReference>
<dbReference type="InterPro" id="IPR036322">
    <property type="entry name" value="WD40_repeat_dom_sf"/>
</dbReference>
<dbReference type="SUPFAM" id="SSF50978">
    <property type="entry name" value="WD40 repeat-like"/>
    <property type="match status" value="1"/>
</dbReference>
<dbReference type="SMART" id="SM00320">
    <property type="entry name" value="WD40"/>
    <property type="match status" value="4"/>
</dbReference>
<evidence type="ECO:0000256" key="1">
    <source>
        <dbReference type="ARBA" id="ARBA00022553"/>
    </source>
</evidence>
<keyword evidence="2 4" id="KW-0853">WD repeat</keyword>
<dbReference type="InterPro" id="IPR001680">
    <property type="entry name" value="WD40_rpt"/>
</dbReference>
<dbReference type="PROSITE" id="PS00678">
    <property type="entry name" value="WD_REPEATS_1"/>
    <property type="match status" value="1"/>
</dbReference>
<dbReference type="PANTHER" id="PTHR14091">
    <property type="entry name" value="PERIODIC TRYPTOPHAN PROTEIN 1"/>
    <property type="match status" value="1"/>
</dbReference>
<feature type="compositionally biased region" description="Low complexity" evidence="5">
    <location>
        <begin position="66"/>
        <end position="88"/>
    </location>
</feature>
<feature type="region of interest" description="Disordered" evidence="5">
    <location>
        <begin position="60"/>
        <end position="149"/>
    </location>
</feature>
<dbReference type="Gene3D" id="2.130.10.10">
    <property type="entry name" value="YVTN repeat-like/Quinoprotein amine dehydrogenase"/>
    <property type="match status" value="2"/>
</dbReference>
<dbReference type="Pfam" id="PF00400">
    <property type="entry name" value="WD40"/>
    <property type="match status" value="2"/>
</dbReference>
<protein>
    <submittedName>
        <fullName evidence="6">Periodic tryptophan protein 1</fullName>
    </submittedName>
</protein>
<name>A0A6G1S6F3_9ACAR</name>
<dbReference type="InterPro" id="IPR019775">
    <property type="entry name" value="WD40_repeat_CS"/>
</dbReference>
<dbReference type="PANTHER" id="PTHR14091:SF0">
    <property type="entry name" value="PERIODIC TRYPTOPHAN PROTEIN 1 HOMOLOG"/>
    <property type="match status" value="1"/>
</dbReference>
<feature type="region of interest" description="Disordered" evidence="5">
    <location>
        <begin position="1"/>
        <end position="25"/>
    </location>
</feature>
<sequence>MPPPPPPADVYPCLDWVPRGVSKPKPERLRLTNEELRAVIASAKERALEARKRLGQVVRAERLSCNQGNSSSNNNGNTTSTTTNNKNNQEVEMKPASDGAGPTSSTNDDDDDAIMREYGLDNYDDEDEIGADRPHGNDVSEDDADENTNVTRGVTQGLANEMAGLVYHSSNSDDPYLRASGTDNLEDDDEDEENLIIKPTDNLIVAGHVHRDESSIEVYVYDNDTESFYLHHDIIQADYPCCVKWIGNYRRQTKNLAAAGYMNPDILLWDLDVIDVLEPIETLSGHTDAVIDISWNHHVKDIIASGSADKHVRLWNLDECKSISNIKLSGKVSALEFGLYEQFLLLAGDLNKNVSVIDTRTSSVIGKWKLTGEVEKVRWIPTDHSKFLVSDDQGYVYCFDVRKVKTDKPEVKFHAHEISVTGLEFSPESDNMLVTASADDTVKVWDTKAMCQNGVEPTLIKEITDLGVGNILSLKMCPNSRAKIVVGGSKMAVIREDEIFNVSNK</sequence>
<dbReference type="GO" id="GO:0006364">
    <property type="term" value="P:rRNA processing"/>
    <property type="evidence" value="ECO:0007669"/>
    <property type="project" value="InterPro"/>
</dbReference>
<dbReference type="InterPro" id="IPR044285">
    <property type="entry name" value="PWP1"/>
</dbReference>
<keyword evidence="1" id="KW-0597">Phosphoprotein</keyword>
<evidence type="ECO:0000256" key="5">
    <source>
        <dbReference type="SAM" id="MobiDB-lite"/>
    </source>
</evidence>